<protein>
    <submittedName>
        <fullName evidence="1">Ketosteroid isomerase</fullName>
    </submittedName>
</protein>
<dbReference type="Proteomes" id="UP000028826">
    <property type="component" value="Unassembled WGS sequence"/>
</dbReference>
<dbReference type="InterPro" id="IPR032710">
    <property type="entry name" value="NTF2-like_dom_sf"/>
</dbReference>
<name>A0A086Y6Q9_9RHOB</name>
<organism evidence="1 2">
    <name type="scientific">Haematobacter massiliensis</name>
    <dbReference type="NCBI Taxonomy" id="195105"/>
    <lineage>
        <taxon>Bacteria</taxon>
        <taxon>Pseudomonadati</taxon>
        <taxon>Pseudomonadota</taxon>
        <taxon>Alphaproteobacteria</taxon>
        <taxon>Rhodobacterales</taxon>
        <taxon>Paracoccaceae</taxon>
        <taxon>Haematobacter</taxon>
    </lineage>
</organism>
<comment type="caution">
    <text evidence="1">The sequence shown here is derived from an EMBL/GenBank/DDBJ whole genome shotgun (WGS) entry which is preliminary data.</text>
</comment>
<dbReference type="EMBL" id="JGYG01000004">
    <property type="protein sequence ID" value="KFI29959.1"/>
    <property type="molecule type" value="Genomic_DNA"/>
</dbReference>
<dbReference type="RefSeq" id="WP_051911081.1">
    <property type="nucleotide sequence ID" value="NZ_CAMIFG010000040.1"/>
</dbReference>
<dbReference type="Pfam" id="PF14534">
    <property type="entry name" value="DUF4440"/>
    <property type="match status" value="1"/>
</dbReference>
<dbReference type="Gene3D" id="3.10.450.50">
    <property type="match status" value="1"/>
</dbReference>
<dbReference type="eggNOG" id="COG4319">
    <property type="taxonomic scope" value="Bacteria"/>
</dbReference>
<gene>
    <name evidence="1" type="ORF">CN97_14555</name>
</gene>
<sequence>MTIFSSSPEDRALADELEARRYRAMQAGDATALDAMLDDDLSYTHSFGDRDSKASYLDKLRAGFFQYHELRPVTEQVIRRGDVLVLVGSMWARATVNGQDRVIDNVCTSVWAMRADEWRFLAFSPTPLKR</sequence>
<dbReference type="SUPFAM" id="SSF54427">
    <property type="entry name" value="NTF2-like"/>
    <property type="match status" value="1"/>
</dbReference>
<keyword evidence="1" id="KW-0413">Isomerase</keyword>
<dbReference type="InterPro" id="IPR027843">
    <property type="entry name" value="DUF4440"/>
</dbReference>
<dbReference type="AlphaFoldDB" id="A0A086Y6Q9"/>
<dbReference type="STRING" id="195105.CN97_14555"/>
<dbReference type="GO" id="GO:0016853">
    <property type="term" value="F:isomerase activity"/>
    <property type="evidence" value="ECO:0007669"/>
    <property type="project" value="UniProtKB-KW"/>
</dbReference>
<accession>A0A086Y6Q9</accession>
<dbReference type="OrthoDB" id="8912653at2"/>
<evidence type="ECO:0000313" key="1">
    <source>
        <dbReference type="EMBL" id="KFI29959.1"/>
    </source>
</evidence>
<keyword evidence="2" id="KW-1185">Reference proteome</keyword>
<evidence type="ECO:0000313" key="2">
    <source>
        <dbReference type="Proteomes" id="UP000028826"/>
    </source>
</evidence>
<proteinExistence type="predicted"/>
<reference evidence="1 2" key="1">
    <citation type="submission" date="2014-03" db="EMBL/GenBank/DDBJ databases">
        <title>Genome of Haematobacter massiliensis CCUG 47968.</title>
        <authorList>
            <person name="Wang D."/>
            <person name="Wang G."/>
        </authorList>
    </citation>
    <scope>NUCLEOTIDE SEQUENCE [LARGE SCALE GENOMIC DNA]</scope>
    <source>
        <strain evidence="1 2">CCUG 47968</strain>
    </source>
</reference>